<accession>A0A9P1IIA6</accession>
<evidence type="ECO:0000313" key="3">
    <source>
        <dbReference type="Proteomes" id="UP001152747"/>
    </source>
</evidence>
<organism evidence="2 3">
    <name type="scientific">Caenorhabditis angaria</name>
    <dbReference type="NCBI Taxonomy" id="860376"/>
    <lineage>
        <taxon>Eukaryota</taxon>
        <taxon>Metazoa</taxon>
        <taxon>Ecdysozoa</taxon>
        <taxon>Nematoda</taxon>
        <taxon>Chromadorea</taxon>
        <taxon>Rhabditida</taxon>
        <taxon>Rhabditina</taxon>
        <taxon>Rhabditomorpha</taxon>
        <taxon>Rhabditoidea</taxon>
        <taxon>Rhabditidae</taxon>
        <taxon>Peloderinae</taxon>
        <taxon>Caenorhabditis</taxon>
    </lineage>
</organism>
<evidence type="ECO:0000313" key="2">
    <source>
        <dbReference type="EMBL" id="CAI5446044.1"/>
    </source>
</evidence>
<keyword evidence="3" id="KW-1185">Reference proteome</keyword>
<comment type="caution">
    <text evidence="2">The sequence shown here is derived from an EMBL/GenBank/DDBJ whole genome shotgun (WGS) entry which is preliminary data.</text>
</comment>
<name>A0A9P1IIA6_9PELO</name>
<sequence length="99" mass="11058">MKNFLIIFAILLIVAIETAPVSQEVARIGLSPLPCGCCRCCNCKCPCCCGCKCRKCNCPNCPRCRNNQNMKPSRTRPGATFLGSRRLPNGLIRRYYRAK</sequence>
<proteinExistence type="predicted"/>
<keyword evidence="1" id="KW-0732">Signal</keyword>
<feature type="chain" id="PRO_5040164258" evidence="1">
    <location>
        <begin position="24"/>
        <end position="99"/>
    </location>
</feature>
<gene>
    <name evidence="2" type="ORF">CAMP_LOCUS8681</name>
</gene>
<protein>
    <submittedName>
        <fullName evidence="2">Uncharacterized protein</fullName>
    </submittedName>
</protein>
<feature type="signal peptide" evidence="1">
    <location>
        <begin position="1"/>
        <end position="23"/>
    </location>
</feature>
<dbReference type="EMBL" id="CANHGI010000003">
    <property type="protein sequence ID" value="CAI5446044.1"/>
    <property type="molecule type" value="Genomic_DNA"/>
</dbReference>
<reference evidence="2" key="1">
    <citation type="submission" date="2022-11" db="EMBL/GenBank/DDBJ databases">
        <authorList>
            <person name="Kikuchi T."/>
        </authorList>
    </citation>
    <scope>NUCLEOTIDE SEQUENCE</scope>
    <source>
        <strain evidence="2">PS1010</strain>
    </source>
</reference>
<dbReference type="AlphaFoldDB" id="A0A9P1IIA6"/>
<dbReference type="Proteomes" id="UP001152747">
    <property type="component" value="Unassembled WGS sequence"/>
</dbReference>
<evidence type="ECO:0000256" key="1">
    <source>
        <dbReference type="SAM" id="SignalP"/>
    </source>
</evidence>